<dbReference type="InterPro" id="IPR003016">
    <property type="entry name" value="2-oxoA_DH_lipoyl-BS"/>
</dbReference>
<dbReference type="PROSITE" id="PS50968">
    <property type="entry name" value="BIOTINYL_LIPOYL"/>
    <property type="match status" value="1"/>
</dbReference>
<dbReference type="SUPFAM" id="SSF52777">
    <property type="entry name" value="CoA-dependent acyltransferases"/>
    <property type="match status" value="1"/>
</dbReference>
<dbReference type="FunFam" id="4.10.320.10:FF:000002">
    <property type="entry name" value="Dihydrolipoamide acetyltransferase component of pyruvate dehydrogenase complex"/>
    <property type="match status" value="1"/>
</dbReference>
<feature type="compositionally biased region" description="Pro residues" evidence="11">
    <location>
        <begin position="241"/>
        <end position="252"/>
    </location>
</feature>
<dbReference type="InterPro" id="IPR001078">
    <property type="entry name" value="2-oxoacid_DH_actylTfrase"/>
</dbReference>
<dbReference type="GO" id="GO:0005759">
    <property type="term" value="C:mitochondrial matrix"/>
    <property type="evidence" value="ECO:0007669"/>
    <property type="project" value="UniProtKB-SubCell"/>
</dbReference>
<organism evidence="14 15">
    <name type="scientific">Clytia hemisphaerica</name>
    <dbReference type="NCBI Taxonomy" id="252671"/>
    <lineage>
        <taxon>Eukaryota</taxon>
        <taxon>Metazoa</taxon>
        <taxon>Cnidaria</taxon>
        <taxon>Hydrozoa</taxon>
        <taxon>Hydroidolina</taxon>
        <taxon>Leptothecata</taxon>
        <taxon>Obeliida</taxon>
        <taxon>Clytiidae</taxon>
        <taxon>Clytia</taxon>
    </lineage>
</organism>
<feature type="domain" description="Lipoyl-binding" evidence="12">
    <location>
        <begin position="61"/>
        <end position="136"/>
    </location>
</feature>
<dbReference type="EC" id="2.3.1.-" evidence="10"/>
<keyword evidence="8 10" id="KW-0012">Acyltransferase</keyword>
<dbReference type="PANTHER" id="PTHR43178">
    <property type="entry name" value="DIHYDROLIPOAMIDE ACETYLTRANSFERASE COMPONENT OF PYRUVATE DEHYDROGENASE COMPLEX"/>
    <property type="match status" value="1"/>
</dbReference>
<evidence type="ECO:0000256" key="8">
    <source>
        <dbReference type="ARBA" id="ARBA00023315"/>
    </source>
</evidence>
<evidence type="ECO:0000259" key="13">
    <source>
        <dbReference type="PROSITE" id="PS51826"/>
    </source>
</evidence>
<dbReference type="GeneID" id="136809476"/>
<keyword evidence="7" id="KW-0496">Mitochondrion</keyword>
<evidence type="ECO:0000256" key="6">
    <source>
        <dbReference type="ARBA" id="ARBA00022946"/>
    </source>
</evidence>
<evidence type="ECO:0000256" key="11">
    <source>
        <dbReference type="SAM" id="MobiDB-lite"/>
    </source>
</evidence>
<dbReference type="InterPro" id="IPR000089">
    <property type="entry name" value="Biotin_lipoyl"/>
</dbReference>
<evidence type="ECO:0000256" key="10">
    <source>
        <dbReference type="RuleBase" id="RU003423"/>
    </source>
</evidence>
<feature type="domain" description="Peripheral subunit-binding (PSBD)" evidence="13">
    <location>
        <begin position="189"/>
        <end position="226"/>
    </location>
</feature>
<dbReference type="AlphaFoldDB" id="A0A7M5TS08"/>
<comment type="catalytic activity">
    <reaction evidence="9">
        <text>N(6)-[(R)-dihydrolipoyl]-L-lysyl-[protein] + 2-methylpropanoyl-CoA = N(6)-[(R)-S(8)-2-methylpropanoyldihydrolipoyl]-L-lysyl-[protein] + CoA</text>
        <dbReference type="Rhea" id="RHEA:18865"/>
        <dbReference type="Rhea" id="RHEA-COMP:10475"/>
        <dbReference type="Rhea" id="RHEA-COMP:10497"/>
        <dbReference type="ChEBI" id="CHEBI:57287"/>
        <dbReference type="ChEBI" id="CHEBI:57338"/>
        <dbReference type="ChEBI" id="CHEBI:83100"/>
        <dbReference type="ChEBI" id="CHEBI:83142"/>
        <dbReference type="EC" id="2.3.1.168"/>
    </reaction>
    <physiologicalReaction direction="left-to-right" evidence="9">
        <dbReference type="Rhea" id="RHEA:18866"/>
    </physiologicalReaction>
</comment>
<dbReference type="Gene3D" id="2.40.50.100">
    <property type="match status" value="1"/>
</dbReference>
<dbReference type="GO" id="GO:0016407">
    <property type="term" value="F:acetyltransferase activity"/>
    <property type="evidence" value="ECO:0007669"/>
    <property type="project" value="TreeGrafter"/>
</dbReference>
<accession>A0A7M5TS08</accession>
<evidence type="ECO:0000259" key="12">
    <source>
        <dbReference type="PROSITE" id="PS50968"/>
    </source>
</evidence>
<keyword evidence="15" id="KW-1185">Reference proteome</keyword>
<dbReference type="InterPro" id="IPR036625">
    <property type="entry name" value="E3-bd_dom_sf"/>
</dbReference>
<dbReference type="Gene3D" id="4.10.320.10">
    <property type="entry name" value="E3-binding domain"/>
    <property type="match status" value="1"/>
</dbReference>
<dbReference type="InterPro" id="IPR023213">
    <property type="entry name" value="CAT-like_dom_sf"/>
</dbReference>
<dbReference type="GO" id="GO:0005829">
    <property type="term" value="C:cytosol"/>
    <property type="evidence" value="ECO:0007669"/>
    <property type="project" value="UniProtKB-ARBA"/>
</dbReference>
<dbReference type="InterPro" id="IPR004167">
    <property type="entry name" value="PSBD"/>
</dbReference>
<evidence type="ECO:0000256" key="3">
    <source>
        <dbReference type="ARBA" id="ARBA00007317"/>
    </source>
</evidence>
<comment type="cofactor">
    <cofactor evidence="1 10">
        <name>(R)-lipoate</name>
        <dbReference type="ChEBI" id="CHEBI:83088"/>
    </cofactor>
</comment>
<name>A0A7M5TS08_9CNID</name>
<comment type="similarity">
    <text evidence="3 10">Belongs to the 2-oxoacid dehydrogenase family.</text>
</comment>
<comment type="subcellular location">
    <subcellularLocation>
        <location evidence="2">Mitochondrion matrix</location>
    </subcellularLocation>
</comment>
<keyword evidence="5 10" id="KW-0450">Lipoyl</keyword>
<dbReference type="Pfam" id="PF02817">
    <property type="entry name" value="E3_binding"/>
    <property type="match status" value="1"/>
</dbReference>
<evidence type="ECO:0000256" key="2">
    <source>
        <dbReference type="ARBA" id="ARBA00004305"/>
    </source>
</evidence>
<evidence type="ECO:0000256" key="4">
    <source>
        <dbReference type="ARBA" id="ARBA00022679"/>
    </source>
</evidence>
<dbReference type="Pfam" id="PF00198">
    <property type="entry name" value="2-oxoacid_dh"/>
    <property type="match status" value="1"/>
</dbReference>
<proteinExistence type="inferred from homology"/>
<dbReference type="Gene3D" id="3.30.559.10">
    <property type="entry name" value="Chloramphenicol acetyltransferase-like domain"/>
    <property type="match status" value="1"/>
</dbReference>
<evidence type="ECO:0000313" key="14">
    <source>
        <dbReference type="EnsemblMetazoa" id="CLYHEMP000947.1"/>
    </source>
</evidence>
<sequence length="491" mass="53356">MAAVVRTFRRCVSNKIIKASSCYCHTSNVLRTNVSIQFGKQQIFPSVNRSFHSSSVLNGDVVQFKLADIGEGIAEVQVTEWYVEVGDKVDQFDQICEVKSDKASVTITSRFTGTVTKLHYDVDDEAKVGTPLVDIEVDGSADTEPQAEEQISQDTSAAETLPPPPPPSQTAQASAPAPTTPASTSSSTLATPAVRKIAKENNINLAVVPATGKDGRVLKEDILKFLQNKDSHPATTAVPTIPTPTPTRPAPIPVVTSQEDEVVPIKGMKKAMVKSMEQSLRIPHFGYCDEIDVTELIQTQRSLRPLCMERGVKLSFMPFFLKAASMALTEFPILNASFDEENMSMVYKKSHNIGIAMDTKDGLLVPNIKNIQVKSVFQVAQDLNHLHELGKQGKLGLDDLTGGTFTLSNIGSIGGTYAKPVIAPPEVAIGALGKIQHLPRFDADGELVKASIFNVSWSADHRVIDGATMARYSNLWKSYLETPSSMILDMK</sequence>
<dbReference type="EnsemblMetazoa" id="CLYHEMT000947.1">
    <property type="protein sequence ID" value="CLYHEMP000947.1"/>
    <property type="gene ID" value="CLYHEMG000947"/>
</dbReference>
<dbReference type="PROSITE" id="PS00189">
    <property type="entry name" value="LIPOYL"/>
    <property type="match status" value="1"/>
</dbReference>
<feature type="region of interest" description="Disordered" evidence="11">
    <location>
        <begin position="233"/>
        <end position="252"/>
    </location>
</feature>
<dbReference type="InterPro" id="IPR050743">
    <property type="entry name" value="2-oxoacid_DH_E2_comp"/>
</dbReference>
<dbReference type="SUPFAM" id="SSF47005">
    <property type="entry name" value="Peripheral subunit-binding domain of 2-oxo acid dehydrogenase complex"/>
    <property type="match status" value="1"/>
</dbReference>
<dbReference type="CDD" id="cd06849">
    <property type="entry name" value="lipoyl_domain"/>
    <property type="match status" value="1"/>
</dbReference>
<dbReference type="Pfam" id="PF00364">
    <property type="entry name" value="Biotin_lipoyl"/>
    <property type="match status" value="1"/>
</dbReference>
<evidence type="ECO:0000256" key="1">
    <source>
        <dbReference type="ARBA" id="ARBA00001938"/>
    </source>
</evidence>
<keyword evidence="4 10" id="KW-0808">Transferase</keyword>
<dbReference type="PANTHER" id="PTHR43178:SF5">
    <property type="entry name" value="LIPOAMIDE ACYLTRANSFERASE COMPONENT OF BRANCHED-CHAIN ALPHA-KETO ACID DEHYDROGENASE COMPLEX, MITOCHONDRIAL"/>
    <property type="match status" value="1"/>
</dbReference>
<dbReference type="FunFam" id="2.40.50.100:FF:000013">
    <property type="entry name" value="Dihydrolipoamide acetyltransferase component of pyruvate dehydrogenase complex"/>
    <property type="match status" value="1"/>
</dbReference>
<dbReference type="InterPro" id="IPR011053">
    <property type="entry name" value="Single_hybrid_motif"/>
</dbReference>
<dbReference type="OrthoDB" id="202158at2759"/>
<dbReference type="GO" id="GO:0043754">
    <property type="term" value="F:dihydrolipoamide branched chain acyltransferase activity"/>
    <property type="evidence" value="ECO:0007669"/>
    <property type="project" value="UniProtKB-EC"/>
</dbReference>
<dbReference type="PROSITE" id="PS51826">
    <property type="entry name" value="PSBD"/>
    <property type="match status" value="1"/>
</dbReference>
<evidence type="ECO:0000256" key="7">
    <source>
        <dbReference type="ARBA" id="ARBA00023128"/>
    </source>
</evidence>
<dbReference type="SUPFAM" id="SSF51230">
    <property type="entry name" value="Single hybrid motif"/>
    <property type="match status" value="1"/>
</dbReference>
<evidence type="ECO:0000256" key="5">
    <source>
        <dbReference type="ARBA" id="ARBA00022823"/>
    </source>
</evidence>
<dbReference type="FunFam" id="3.30.559.10:FF:000027">
    <property type="entry name" value="Dihydrolipoamide acetyltransferase component of pyruvate dehydrogenase complex"/>
    <property type="match status" value="1"/>
</dbReference>
<dbReference type="RefSeq" id="XP_066922114.1">
    <property type="nucleotide sequence ID" value="XM_067066013.1"/>
</dbReference>
<evidence type="ECO:0000313" key="15">
    <source>
        <dbReference type="Proteomes" id="UP000594262"/>
    </source>
</evidence>
<keyword evidence="6" id="KW-0809">Transit peptide</keyword>
<dbReference type="GO" id="GO:0031405">
    <property type="term" value="F:lipoic acid binding"/>
    <property type="evidence" value="ECO:0007669"/>
    <property type="project" value="TreeGrafter"/>
</dbReference>
<evidence type="ECO:0000256" key="9">
    <source>
        <dbReference type="ARBA" id="ARBA00051775"/>
    </source>
</evidence>
<dbReference type="Proteomes" id="UP000594262">
    <property type="component" value="Unplaced"/>
</dbReference>
<feature type="region of interest" description="Disordered" evidence="11">
    <location>
        <begin position="139"/>
        <end position="190"/>
    </location>
</feature>
<protein>
    <recommendedName>
        <fullName evidence="10">Dihydrolipoamide acetyltransferase component of pyruvate dehydrogenase complex</fullName>
        <ecNumber evidence="10">2.3.1.-</ecNumber>
    </recommendedName>
</protein>
<feature type="compositionally biased region" description="Low complexity" evidence="11">
    <location>
        <begin position="169"/>
        <end position="190"/>
    </location>
</feature>
<reference evidence="14" key="1">
    <citation type="submission" date="2021-01" db="UniProtKB">
        <authorList>
            <consortium name="EnsemblMetazoa"/>
        </authorList>
    </citation>
    <scope>IDENTIFICATION</scope>
</reference>